<dbReference type="Gene3D" id="1.10.10.2480">
    <property type="match status" value="1"/>
</dbReference>
<dbReference type="GO" id="GO:0003924">
    <property type="term" value="F:GTPase activity"/>
    <property type="evidence" value="ECO:0007669"/>
    <property type="project" value="InterPro"/>
</dbReference>
<dbReference type="SUPFAM" id="SSF52156">
    <property type="entry name" value="Initiation factor IF2/eIF5b, domain 3"/>
    <property type="match status" value="1"/>
</dbReference>
<gene>
    <name evidence="9" type="ORF">UFOPK3974_01416</name>
</gene>
<dbReference type="AlphaFoldDB" id="A0A6J7P2G6"/>
<feature type="compositionally biased region" description="Low complexity" evidence="7">
    <location>
        <begin position="152"/>
        <end position="181"/>
    </location>
</feature>
<dbReference type="InterPro" id="IPR023115">
    <property type="entry name" value="TIF_IF2_dom3"/>
</dbReference>
<dbReference type="PANTHER" id="PTHR43381:SF5">
    <property type="entry name" value="TR-TYPE G DOMAIN-CONTAINING PROTEIN"/>
    <property type="match status" value="1"/>
</dbReference>
<dbReference type="InterPro" id="IPR036925">
    <property type="entry name" value="TIF_IF2_dom3_sf"/>
</dbReference>
<dbReference type="InterPro" id="IPR015760">
    <property type="entry name" value="TIF_IF2"/>
</dbReference>
<dbReference type="Gene3D" id="2.40.30.10">
    <property type="entry name" value="Translation factors"/>
    <property type="match status" value="2"/>
</dbReference>
<dbReference type="InterPro" id="IPR000178">
    <property type="entry name" value="TF_IF2_bacterial-like"/>
</dbReference>
<proteinExistence type="inferred from homology"/>
<dbReference type="SUPFAM" id="SSF50447">
    <property type="entry name" value="Translation proteins"/>
    <property type="match status" value="2"/>
</dbReference>
<keyword evidence="6" id="KW-0175">Coiled coil</keyword>
<dbReference type="GO" id="GO:0005829">
    <property type="term" value="C:cytosol"/>
    <property type="evidence" value="ECO:0007669"/>
    <property type="project" value="TreeGrafter"/>
</dbReference>
<dbReference type="InterPro" id="IPR053905">
    <property type="entry name" value="EF-G-like_DII"/>
</dbReference>
<keyword evidence="4" id="KW-0648">Protein biosynthesis</keyword>
<feature type="compositionally biased region" description="Basic residues" evidence="7">
    <location>
        <begin position="296"/>
        <end position="305"/>
    </location>
</feature>
<keyword evidence="3" id="KW-0547">Nucleotide-binding</keyword>
<dbReference type="PROSITE" id="PS51722">
    <property type="entry name" value="G_TR_2"/>
    <property type="match status" value="1"/>
</dbReference>
<feature type="region of interest" description="Disordered" evidence="7">
    <location>
        <begin position="152"/>
        <end position="327"/>
    </location>
</feature>
<dbReference type="FunFam" id="3.40.50.10050:FF:000001">
    <property type="entry name" value="Translation initiation factor IF-2"/>
    <property type="match status" value="1"/>
</dbReference>
<dbReference type="PROSITE" id="PS01176">
    <property type="entry name" value="IF2"/>
    <property type="match status" value="1"/>
</dbReference>
<dbReference type="FunFam" id="2.40.30.10:FF:000008">
    <property type="entry name" value="Translation initiation factor IF-2"/>
    <property type="match status" value="1"/>
</dbReference>
<feature type="coiled-coil region" evidence="6">
    <location>
        <begin position="726"/>
        <end position="753"/>
    </location>
</feature>
<evidence type="ECO:0000256" key="6">
    <source>
        <dbReference type="SAM" id="Coils"/>
    </source>
</evidence>
<evidence type="ECO:0000256" key="2">
    <source>
        <dbReference type="ARBA" id="ARBA00022540"/>
    </source>
</evidence>
<evidence type="ECO:0000256" key="3">
    <source>
        <dbReference type="ARBA" id="ARBA00022741"/>
    </source>
</evidence>
<dbReference type="CDD" id="cd03702">
    <property type="entry name" value="IF2_mtIF2_II"/>
    <property type="match status" value="1"/>
</dbReference>
<dbReference type="InterPro" id="IPR006847">
    <property type="entry name" value="IF2_N"/>
</dbReference>
<dbReference type="CDD" id="cd03692">
    <property type="entry name" value="mtIF2_IVc"/>
    <property type="match status" value="1"/>
</dbReference>
<dbReference type="PANTHER" id="PTHR43381">
    <property type="entry name" value="TRANSLATION INITIATION FACTOR IF-2-RELATED"/>
    <property type="match status" value="1"/>
</dbReference>
<dbReference type="Pfam" id="PF22042">
    <property type="entry name" value="EF-G_D2"/>
    <property type="match status" value="1"/>
</dbReference>
<dbReference type="InterPro" id="IPR044145">
    <property type="entry name" value="IF2_II"/>
</dbReference>
<dbReference type="InterPro" id="IPR000795">
    <property type="entry name" value="T_Tr_GTP-bd_dom"/>
</dbReference>
<dbReference type="Gene3D" id="3.40.50.300">
    <property type="entry name" value="P-loop containing nucleotide triphosphate hydrolases"/>
    <property type="match status" value="1"/>
</dbReference>
<feature type="domain" description="Tr-type G" evidence="8">
    <location>
        <begin position="415"/>
        <end position="585"/>
    </location>
</feature>
<evidence type="ECO:0000259" key="8">
    <source>
        <dbReference type="PROSITE" id="PS51722"/>
    </source>
</evidence>
<dbReference type="Pfam" id="PF00009">
    <property type="entry name" value="GTP_EFTU"/>
    <property type="match status" value="1"/>
</dbReference>
<comment type="similarity">
    <text evidence="1">Belongs to the TRAFAC class translation factor GTPase superfamily. Classic translation factor GTPase family. IF-2 subfamily.</text>
</comment>
<evidence type="ECO:0000256" key="5">
    <source>
        <dbReference type="ARBA" id="ARBA00023134"/>
    </source>
</evidence>
<dbReference type="NCBIfam" id="TIGR00487">
    <property type="entry name" value="IF-2"/>
    <property type="match status" value="1"/>
</dbReference>
<evidence type="ECO:0000256" key="4">
    <source>
        <dbReference type="ARBA" id="ARBA00022917"/>
    </source>
</evidence>
<evidence type="ECO:0000256" key="7">
    <source>
        <dbReference type="SAM" id="MobiDB-lite"/>
    </source>
</evidence>
<feature type="compositionally biased region" description="Gly residues" evidence="7">
    <location>
        <begin position="206"/>
        <end position="294"/>
    </location>
</feature>
<dbReference type="Pfam" id="PF04760">
    <property type="entry name" value="IF2_N"/>
    <property type="match status" value="2"/>
</dbReference>
<dbReference type="SUPFAM" id="SSF52540">
    <property type="entry name" value="P-loop containing nucleoside triphosphate hydrolases"/>
    <property type="match status" value="1"/>
</dbReference>
<keyword evidence="2" id="KW-0396">Initiation factor</keyword>
<dbReference type="CDD" id="cd01887">
    <property type="entry name" value="IF2_eIF5B"/>
    <property type="match status" value="1"/>
</dbReference>
<dbReference type="InterPro" id="IPR027417">
    <property type="entry name" value="P-loop_NTPase"/>
</dbReference>
<dbReference type="Pfam" id="PF11987">
    <property type="entry name" value="IF-2"/>
    <property type="match status" value="1"/>
</dbReference>
<dbReference type="InterPro" id="IPR005225">
    <property type="entry name" value="Small_GTP-bd"/>
</dbReference>
<organism evidence="9">
    <name type="scientific">freshwater metagenome</name>
    <dbReference type="NCBI Taxonomy" id="449393"/>
    <lineage>
        <taxon>unclassified sequences</taxon>
        <taxon>metagenomes</taxon>
        <taxon>ecological metagenomes</taxon>
    </lineage>
</organism>
<evidence type="ECO:0000313" key="9">
    <source>
        <dbReference type="EMBL" id="CAB4999527.1"/>
    </source>
</evidence>
<dbReference type="FunFam" id="2.40.30.10:FF:000007">
    <property type="entry name" value="Translation initiation factor IF-2"/>
    <property type="match status" value="1"/>
</dbReference>
<dbReference type="HAMAP" id="MF_00100_B">
    <property type="entry name" value="IF_2_B"/>
    <property type="match status" value="1"/>
</dbReference>
<protein>
    <submittedName>
        <fullName evidence="9">Unannotated protein</fullName>
    </submittedName>
</protein>
<sequence length="923" mass="95391">MATKKIRVYELARELGVENHVVLELCEELKIGVKSHSSSIDDPSADRARRRADELGLRRDPIVEAKPEPVAPVAAPAKEAAPARVSRVVRSGGATAAPAPAAPVAPVAAPAVETPAPVAVAPAAPVAEPVSAAVPAVSTPAAEAAAATRAAALNEAADSSTATPSAPAPAAEPEAPSAPASMRSVSGKPIPPPPGAGRRIPPPPGGGRNAGGGAPGGARSGATGGPRSGGAGAPGGYRGGPGSSAGAPGGGAGGPGAGRGAPGGGAPGGGPGGPGGFAGRGGGRPGGGPGGGPGQRPRRKKRRRRGIEDLGPASAPSLTPSDAPVPEGEIVVPRGITIQEFAPRLNRTSADLVRILFDAGEMVTGTQSLVDEMIELIAEHLGAEVLLVEPGQEAERELQELFLEDDDDEDAVLPPRAPIVTVMGHVDHGKTTLLDRIRSANVVAGEAGGITQHIGAYQAFYGDTPITFIDTPGHEAFTAMRKRGALATDVAVLVVAGDDGVMPQTIEAIAHARAAEVPIVVAITKIDRPDADPMRVKQQLVEQGLVPEEWGGDTVVNEVAAMEGLGVDELLESILLVAELYDPPLGADPTAPARAFVLESNLDQGRGPVVTALIERGTLRVGDPIVAGGGWGKVRAMFNHKGESVKEAGPSTPVEVLGLDAVPLAGDELRVAPSDKVARTVAEARARRRRASNMTHPTILAGGARLEDIFAMVERGETATLNLVLKADVQGSLEALTDALRKLDQEHEEVRLSFVHRAVGGISESDINLAAVSNASVIGFNVRPDRKARALAEHEKVEMRLYEVIYQILDDVNKALLGLLKPEFEEVVTGDAEVREIFSVPRIGKIAGCFVRNGVITRGSQVRFLREGTIIWKGSIASLRRFKEDAREVRDGFECGIGLENFQDLKPGDIIETFELKEIARTS</sequence>
<dbReference type="NCBIfam" id="TIGR00231">
    <property type="entry name" value="small_GTP"/>
    <property type="match status" value="1"/>
</dbReference>
<dbReference type="InterPro" id="IPR009000">
    <property type="entry name" value="Transl_B-barrel_sf"/>
</dbReference>
<keyword evidence="5" id="KW-0342">GTP-binding</keyword>
<name>A0A6J7P2G6_9ZZZZ</name>
<evidence type="ECO:0000256" key="1">
    <source>
        <dbReference type="ARBA" id="ARBA00007733"/>
    </source>
</evidence>
<dbReference type="EMBL" id="CAFBOR010000238">
    <property type="protein sequence ID" value="CAB4999527.1"/>
    <property type="molecule type" value="Genomic_DNA"/>
</dbReference>
<feature type="compositionally biased region" description="Pro residues" evidence="7">
    <location>
        <begin position="189"/>
        <end position="205"/>
    </location>
</feature>
<dbReference type="Gene3D" id="3.40.50.10050">
    <property type="entry name" value="Translation initiation factor IF- 2, domain 3"/>
    <property type="match status" value="1"/>
</dbReference>
<dbReference type="FunFam" id="3.40.50.300:FF:000019">
    <property type="entry name" value="Translation initiation factor IF-2"/>
    <property type="match status" value="1"/>
</dbReference>
<reference evidence="9" key="1">
    <citation type="submission" date="2020-05" db="EMBL/GenBank/DDBJ databases">
        <authorList>
            <person name="Chiriac C."/>
            <person name="Salcher M."/>
            <person name="Ghai R."/>
            <person name="Kavagutti S V."/>
        </authorList>
    </citation>
    <scope>NUCLEOTIDE SEQUENCE</scope>
</reference>
<dbReference type="GO" id="GO:0005525">
    <property type="term" value="F:GTP binding"/>
    <property type="evidence" value="ECO:0007669"/>
    <property type="project" value="UniProtKB-KW"/>
</dbReference>
<accession>A0A6J7P2G6</accession>
<dbReference type="GO" id="GO:0003743">
    <property type="term" value="F:translation initiation factor activity"/>
    <property type="evidence" value="ECO:0007669"/>
    <property type="project" value="UniProtKB-KW"/>
</dbReference>